<proteinExistence type="inferred from homology"/>
<keyword evidence="7 10" id="KW-1133">Transmembrane helix</keyword>
<feature type="transmembrane region" description="Helical" evidence="10">
    <location>
        <begin position="123"/>
        <end position="144"/>
    </location>
</feature>
<evidence type="ECO:0000313" key="12">
    <source>
        <dbReference type="Proteomes" id="UP001140817"/>
    </source>
</evidence>
<keyword evidence="5" id="KW-0406">Ion transport</keyword>
<evidence type="ECO:0000256" key="10">
    <source>
        <dbReference type="SAM" id="Phobius"/>
    </source>
</evidence>
<dbReference type="Gene3D" id="1.10.3470.10">
    <property type="entry name" value="ABC transporter involved in vitamin B12 uptake, BtuC"/>
    <property type="match status" value="1"/>
</dbReference>
<feature type="transmembrane region" description="Helical" evidence="10">
    <location>
        <begin position="89"/>
        <end position="111"/>
    </location>
</feature>
<evidence type="ECO:0000256" key="6">
    <source>
        <dbReference type="ARBA" id="ARBA00022692"/>
    </source>
</evidence>
<dbReference type="AlphaFoldDB" id="A0A9X2MC20"/>
<sequence>MQANLENKNYINKNKKIRNKKQNLNIPIVILSALILISGALFLTLEINSGSMEYALSKRIPKLIAIVITGGCIGFSTIIFQTVTDNRILTPSVMGIDSLYVAIQTVIIFVFGSSSMFASNKKINFLLCVVFMVMGSLALYKLIFKRENSNIMFVLLVGMITGTLFKSLSSFMQMVIDPNEYLVLQSKLFASFNNVNVDILLLSLVVILLIVPFVVDDIKYFDVMSLGKDQAINLGVDYDKLMRKSLIVISVLIAISTALVGPVTFLGLLVANVTREMMKTYKHSYLIIVSMLVSIFALVFGQLMIERVLHLTTPVSVIIDMIGGIYFMYLLYKESRI</sequence>
<dbReference type="GO" id="GO:0005886">
    <property type="term" value="C:plasma membrane"/>
    <property type="evidence" value="ECO:0007669"/>
    <property type="project" value="UniProtKB-SubCell"/>
</dbReference>
<feature type="transmembrane region" description="Helical" evidence="10">
    <location>
        <begin position="311"/>
        <end position="332"/>
    </location>
</feature>
<evidence type="ECO:0000256" key="7">
    <source>
        <dbReference type="ARBA" id="ARBA00022989"/>
    </source>
</evidence>
<keyword evidence="5" id="KW-0410">Iron transport</keyword>
<feature type="transmembrane region" description="Helical" evidence="10">
    <location>
        <begin position="63"/>
        <end position="83"/>
    </location>
</feature>
<dbReference type="PANTHER" id="PTHR30472:SF19">
    <property type="entry name" value="PETROBACTIN IMPORT SYSTEM PERMEASE PROTEIN YCLO"/>
    <property type="match status" value="1"/>
</dbReference>
<keyword evidence="3" id="KW-0813">Transport</keyword>
<comment type="caution">
    <text evidence="11">The sequence shown here is derived from an EMBL/GenBank/DDBJ whole genome shotgun (WGS) entry which is preliminary data.</text>
</comment>
<organism evidence="11 12">
    <name type="scientific">Terrisporobacter muris</name>
    <dbReference type="NCBI Taxonomy" id="2963284"/>
    <lineage>
        <taxon>Bacteria</taxon>
        <taxon>Bacillati</taxon>
        <taxon>Bacillota</taxon>
        <taxon>Clostridia</taxon>
        <taxon>Peptostreptococcales</taxon>
        <taxon>Peptostreptococcaceae</taxon>
        <taxon>Terrisporobacter</taxon>
    </lineage>
</organism>
<feature type="transmembrane region" description="Helical" evidence="10">
    <location>
        <begin position="150"/>
        <end position="176"/>
    </location>
</feature>
<dbReference type="Pfam" id="PF01032">
    <property type="entry name" value="FecCD"/>
    <property type="match status" value="1"/>
</dbReference>
<evidence type="ECO:0000256" key="3">
    <source>
        <dbReference type="ARBA" id="ARBA00022448"/>
    </source>
</evidence>
<dbReference type="GO" id="GO:0033214">
    <property type="term" value="P:siderophore-iron import into cell"/>
    <property type="evidence" value="ECO:0007669"/>
    <property type="project" value="TreeGrafter"/>
</dbReference>
<keyword evidence="8" id="KW-0408">Iron</keyword>
<accession>A0A9X2MC20</accession>
<dbReference type="FunFam" id="1.10.3470.10:FF:000004">
    <property type="entry name" value="Iron compound ABC transporter, permease"/>
    <property type="match status" value="1"/>
</dbReference>
<dbReference type="PANTHER" id="PTHR30472">
    <property type="entry name" value="FERRIC ENTEROBACTIN TRANSPORT SYSTEM PERMEASE PROTEIN"/>
    <property type="match status" value="1"/>
</dbReference>
<protein>
    <submittedName>
        <fullName evidence="11">Iron chelate uptake ABC transporter family permease subunit</fullName>
    </submittedName>
</protein>
<dbReference type="CDD" id="cd06550">
    <property type="entry name" value="TM_ABC_iron-siderophores_like"/>
    <property type="match status" value="1"/>
</dbReference>
<keyword evidence="12" id="KW-1185">Reference proteome</keyword>
<comment type="similarity">
    <text evidence="2">Belongs to the binding-protein-dependent transport system permease family. FecCD subfamily.</text>
</comment>
<dbReference type="InterPro" id="IPR000522">
    <property type="entry name" value="ABC_transptr_permease_BtuC"/>
</dbReference>
<feature type="transmembrane region" description="Helical" evidence="10">
    <location>
        <begin position="285"/>
        <end position="305"/>
    </location>
</feature>
<keyword evidence="4" id="KW-1003">Cell membrane</keyword>
<evidence type="ECO:0000256" key="1">
    <source>
        <dbReference type="ARBA" id="ARBA00004651"/>
    </source>
</evidence>
<name>A0A9X2MC20_9FIRM</name>
<evidence type="ECO:0000256" key="9">
    <source>
        <dbReference type="ARBA" id="ARBA00023136"/>
    </source>
</evidence>
<dbReference type="GO" id="GO:0022857">
    <property type="term" value="F:transmembrane transporter activity"/>
    <property type="evidence" value="ECO:0007669"/>
    <property type="project" value="InterPro"/>
</dbReference>
<evidence type="ECO:0000256" key="2">
    <source>
        <dbReference type="ARBA" id="ARBA00007935"/>
    </source>
</evidence>
<reference evidence="11" key="1">
    <citation type="submission" date="2022-07" db="EMBL/GenBank/DDBJ databases">
        <title>Enhanced cultured diversity of the mouse gut microbiota enables custom-made synthetic communities.</title>
        <authorList>
            <person name="Afrizal A."/>
        </authorList>
    </citation>
    <scope>NUCLEOTIDE SEQUENCE</scope>
    <source>
        <strain evidence="11">DSM 29186</strain>
    </source>
</reference>
<feature type="transmembrane region" description="Helical" evidence="10">
    <location>
        <begin position="197"/>
        <end position="215"/>
    </location>
</feature>
<evidence type="ECO:0000256" key="8">
    <source>
        <dbReference type="ARBA" id="ARBA00023004"/>
    </source>
</evidence>
<feature type="transmembrane region" description="Helical" evidence="10">
    <location>
        <begin position="24"/>
        <end position="43"/>
    </location>
</feature>
<keyword evidence="6 10" id="KW-0812">Transmembrane</keyword>
<dbReference type="RefSeq" id="WP_074078833.1">
    <property type="nucleotide sequence ID" value="NZ_JANKBY010000104.1"/>
</dbReference>
<comment type="subcellular location">
    <subcellularLocation>
        <location evidence="1">Cell membrane</location>
        <topology evidence="1">Multi-pass membrane protein</topology>
    </subcellularLocation>
</comment>
<feature type="transmembrane region" description="Helical" evidence="10">
    <location>
        <begin position="246"/>
        <end position="273"/>
    </location>
</feature>
<dbReference type="InterPro" id="IPR037294">
    <property type="entry name" value="ABC_BtuC-like"/>
</dbReference>
<evidence type="ECO:0000313" key="11">
    <source>
        <dbReference type="EMBL" id="MCR1823075.1"/>
    </source>
</evidence>
<dbReference type="EMBL" id="JANKBY010000104">
    <property type="protein sequence ID" value="MCR1823075.1"/>
    <property type="molecule type" value="Genomic_DNA"/>
</dbReference>
<dbReference type="Proteomes" id="UP001140817">
    <property type="component" value="Unassembled WGS sequence"/>
</dbReference>
<dbReference type="SUPFAM" id="SSF81345">
    <property type="entry name" value="ABC transporter involved in vitamin B12 uptake, BtuC"/>
    <property type="match status" value="1"/>
</dbReference>
<keyword evidence="9 10" id="KW-0472">Membrane</keyword>
<gene>
    <name evidence="11" type="ORF">NSA58_09785</name>
</gene>
<evidence type="ECO:0000256" key="5">
    <source>
        <dbReference type="ARBA" id="ARBA00022496"/>
    </source>
</evidence>
<evidence type="ECO:0000256" key="4">
    <source>
        <dbReference type="ARBA" id="ARBA00022475"/>
    </source>
</evidence>